<evidence type="ECO:0000313" key="3">
    <source>
        <dbReference type="Proteomes" id="UP000306145"/>
    </source>
</evidence>
<evidence type="ECO:0000313" key="2">
    <source>
        <dbReference type="EMBL" id="TNH27806.1"/>
    </source>
</evidence>
<protein>
    <recommendedName>
        <fullName evidence="1">DUF6924 domain-containing protein</fullName>
    </recommendedName>
</protein>
<sequence length="152" mass="17154">MDERMWHQSSDVSLVIRTDFAHPQEWTAIQAAIAEPQTEDGFTAFVAFVDDRAFEGITPSQLLEVVPADFNHAVAFLVDTKALTHPDRPILVVNLYDYVEDLEDQGKGPQYGATFRVLPSEMWSVQNNLTISNMDWEEFADNANGEGIFRGF</sequence>
<dbReference type="RefSeq" id="WP_139585366.1">
    <property type="nucleotide sequence ID" value="NZ_VDFY01000165.1"/>
</dbReference>
<dbReference type="InterPro" id="IPR053832">
    <property type="entry name" value="DUF6924"/>
</dbReference>
<reference evidence="2 3" key="1">
    <citation type="submission" date="2019-06" db="EMBL/GenBank/DDBJ databases">
        <title>Micromonospora ordensis sp. nov., isolated from deep marine sediment.</title>
        <authorList>
            <person name="Veyisoglu A."/>
            <person name="Carro L."/>
            <person name="Klenk H.-P."/>
            <person name="Sahin N."/>
        </authorList>
    </citation>
    <scope>NUCLEOTIDE SEQUENCE [LARGE SCALE GENOMIC DNA]</scope>
    <source>
        <strain evidence="2 3">S2509</strain>
    </source>
</reference>
<dbReference type="Pfam" id="PF21962">
    <property type="entry name" value="DUF6924"/>
    <property type="match status" value="1"/>
</dbReference>
<dbReference type="EMBL" id="VDFY01000165">
    <property type="protein sequence ID" value="TNH27806.1"/>
    <property type="molecule type" value="Genomic_DNA"/>
</dbReference>
<dbReference type="AlphaFoldDB" id="A0A5C4QQ81"/>
<dbReference type="OrthoDB" id="7854965at2"/>
<gene>
    <name evidence="2" type="ORF">FHG89_17010</name>
</gene>
<evidence type="ECO:0000259" key="1">
    <source>
        <dbReference type="Pfam" id="PF21962"/>
    </source>
</evidence>
<keyword evidence="3" id="KW-1185">Reference proteome</keyword>
<dbReference type="Proteomes" id="UP000306145">
    <property type="component" value="Unassembled WGS sequence"/>
</dbReference>
<name>A0A5C4QQ81_9ACTN</name>
<accession>A0A5C4QQ81</accession>
<organism evidence="2 3">
    <name type="scientific">Micromonospora orduensis</name>
    <dbReference type="NCBI Taxonomy" id="1420891"/>
    <lineage>
        <taxon>Bacteria</taxon>
        <taxon>Bacillati</taxon>
        <taxon>Actinomycetota</taxon>
        <taxon>Actinomycetes</taxon>
        <taxon>Micromonosporales</taxon>
        <taxon>Micromonosporaceae</taxon>
        <taxon>Micromonospora</taxon>
    </lineage>
</organism>
<comment type="caution">
    <text evidence="2">The sequence shown here is derived from an EMBL/GenBank/DDBJ whole genome shotgun (WGS) entry which is preliminary data.</text>
</comment>
<feature type="domain" description="DUF6924" evidence="1">
    <location>
        <begin position="13"/>
        <end position="152"/>
    </location>
</feature>
<proteinExistence type="predicted"/>